<comment type="caution">
    <text evidence="1">The sequence shown here is derived from an EMBL/GenBank/DDBJ whole genome shotgun (WGS) entry which is preliminary data.</text>
</comment>
<gene>
    <name evidence="1" type="ORF">JTE90_022501</name>
</gene>
<protein>
    <submittedName>
        <fullName evidence="1">Uncharacterized protein</fullName>
    </submittedName>
</protein>
<dbReference type="Proteomes" id="UP000827092">
    <property type="component" value="Unassembled WGS sequence"/>
</dbReference>
<reference evidence="1 2" key="1">
    <citation type="journal article" date="2022" name="Nat. Ecol. Evol.">
        <title>A masculinizing supergene underlies an exaggerated male reproductive morph in a spider.</title>
        <authorList>
            <person name="Hendrickx F."/>
            <person name="De Corte Z."/>
            <person name="Sonet G."/>
            <person name="Van Belleghem S.M."/>
            <person name="Kostlbacher S."/>
            <person name="Vangestel C."/>
        </authorList>
    </citation>
    <scope>NUCLEOTIDE SEQUENCE [LARGE SCALE GENOMIC DNA]</scope>
    <source>
        <strain evidence="1">W744_W776</strain>
    </source>
</reference>
<evidence type="ECO:0000313" key="2">
    <source>
        <dbReference type="Proteomes" id="UP000827092"/>
    </source>
</evidence>
<organism evidence="1 2">
    <name type="scientific">Oedothorax gibbosus</name>
    <dbReference type="NCBI Taxonomy" id="931172"/>
    <lineage>
        <taxon>Eukaryota</taxon>
        <taxon>Metazoa</taxon>
        <taxon>Ecdysozoa</taxon>
        <taxon>Arthropoda</taxon>
        <taxon>Chelicerata</taxon>
        <taxon>Arachnida</taxon>
        <taxon>Araneae</taxon>
        <taxon>Araneomorphae</taxon>
        <taxon>Entelegynae</taxon>
        <taxon>Araneoidea</taxon>
        <taxon>Linyphiidae</taxon>
        <taxon>Erigoninae</taxon>
        <taxon>Oedothorax</taxon>
    </lineage>
</organism>
<dbReference type="EMBL" id="JAFNEN010000207">
    <property type="protein sequence ID" value="KAG8189687.1"/>
    <property type="molecule type" value="Genomic_DNA"/>
</dbReference>
<accession>A0AAV6UZ21</accession>
<name>A0AAV6UZ21_9ARAC</name>
<dbReference type="AlphaFoldDB" id="A0AAV6UZ21"/>
<evidence type="ECO:0000313" key="1">
    <source>
        <dbReference type="EMBL" id="KAG8189687.1"/>
    </source>
</evidence>
<keyword evidence="2" id="KW-1185">Reference proteome</keyword>
<sequence>MTLRDSPSIPELYTQMNLNALSTPFALIAKIDHKYNRYHPSFTQAVFYRSSREPINVALLRIKKSIKLGVMKRGLHSTWQIFILSLRSRPGPQRKAIFWSAEAYDSPKKAIKTGRPKDRL</sequence>
<proteinExistence type="predicted"/>